<evidence type="ECO:0000313" key="5">
    <source>
        <dbReference type="Proteomes" id="UP000630445"/>
    </source>
</evidence>
<feature type="region of interest" description="Disordered" evidence="2">
    <location>
        <begin position="282"/>
        <end position="312"/>
    </location>
</feature>
<name>A0A8H6PH95_9EURO</name>
<keyword evidence="5" id="KW-1185">Reference proteome</keyword>
<gene>
    <name evidence="4" type="ORF">CNMCM5793_006680</name>
</gene>
<dbReference type="Proteomes" id="UP000630445">
    <property type="component" value="Unassembled WGS sequence"/>
</dbReference>
<protein>
    <recommendedName>
        <fullName evidence="3">Helitron helicase-like domain-containing protein</fullName>
    </recommendedName>
</protein>
<evidence type="ECO:0000259" key="3">
    <source>
        <dbReference type="Pfam" id="PF14214"/>
    </source>
</evidence>
<reference evidence="4" key="1">
    <citation type="submission" date="2020-06" db="EMBL/GenBank/DDBJ databases">
        <title>Draft genome sequences of strains closely related to Aspergillus parafelis and Aspergillus hiratsukae.</title>
        <authorList>
            <person name="Dos Santos R.A.C."/>
            <person name="Rivero-Menendez O."/>
            <person name="Steenwyk J.L."/>
            <person name="Mead M.E."/>
            <person name="Goldman G.H."/>
            <person name="Alastruey-Izquierdo A."/>
            <person name="Rokas A."/>
        </authorList>
    </citation>
    <scope>NUCLEOTIDE SEQUENCE</scope>
    <source>
        <strain evidence="4">CNM-CM5793</strain>
    </source>
</reference>
<dbReference type="PRINTS" id="PR00146">
    <property type="entry name" value="DHPICSNTHASE"/>
</dbReference>
<dbReference type="Pfam" id="PF00701">
    <property type="entry name" value="DHDPS"/>
    <property type="match status" value="1"/>
</dbReference>
<dbReference type="GO" id="GO:0008840">
    <property type="term" value="F:4-hydroxy-tetrahydrodipicolinate synthase activity"/>
    <property type="evidence" value="ECO:0007669"/>
    <property type="project" value="TreeGrafter"/>
</dbReference>
<proteinExistence type="predicted"/>
<evidence type="ECO:0000313" key="4">
    <source>
        <dbReference type="EMBL" id="KAF7136976.1"/>
    </source>
</evidence>
<dbReference type="SUPFAM" id="SSF51569">
    <property type="entry name" value="Aldolase"/>
    <property type="match status" value="1"/>
</dbReference>
<evidence type="ECO:0000256" key="2">
    <source>
        <dbReference type="SAM" id="MobiDB-lite"/>
    </source>
</evidence>
<dbReference type="OrthoDB" id="4332274at2759"/>
<dbReference type="InterPro" id="IPR002220">
    <property type="entry name" value="DapA-like"/>
</dbReference>
<dbReference type="InterPro" id="IPR025476">
    <property type="entry name" value="Helitron_helicase-like"/>
</dbReference>
<comment type="caution">
    <text evidence="4">The sequence shown here is derived from an EMBL/GenBank/DDBJ whole genome shotgun (WGS) entry which is preliminary data.</text>
</comment>
<sequence length="1210" mass="136454">MQAMTAINSNSASAMAVLGGIHVPSLTFFKNDARQEIDWDIQKKHFEFLVSSGLHGIVIAGTNGEAATLSSEEKTQLVELAGKTAQRLGRADIPIALGCGAGCTREVIDQTIGAKAAGANAALVLVPSYFHFTMDAAAIIAFFEELADASPIPIIIYNFPSVVAGLEVNSEMLEILGRHKNIVGVKLTCGGIAKVCRVAAVFNTSEFCALAGQSDWLIPALAVGGTGCITGVANLFPQTCRRRRRRTAPTTPAPVQRPYLLLSRPVQSLPVLPPLQTAPLANSVHRQSPQHPPLRETQPALPRPEVRGQLSRPVPGPTLRWWDQLARMVVTRFTQVWSRTCSFCSTTLLSTEEDGWCCNQGRKRLPRLPACDDLLGSLLVRYQGHVSQISRRLNNLFAFSAIGTTGRFVPFQGLANVVLEGRVYHRLLDVADKGHSMHWFLYDEAARAERAREQSLPEDAVNTVRQFLEQVSPYVRTLRHALTQVSDEAMPLAVELSVPSAGGEIAAIINTDGLRHVSPRQVVFFRRGGLQPRFVPILSCLYEPLQYPLLFPHGTRGWGYINDFQKALPCTQIQWYRHLFLSEPRFQIFGRLACEYAVDMFSRTEEERLRYLQRGRRVHATSMDEVADPSIPDLFQNKIPASFMGSRAWASDQVTDSLAIARKLGKPSIWLTMTTNPQWSEIQSRLLPGQDVTDVPAVVCRAFRARLGVLKAFLRKQFGGLVYEISVVEFQKRGLPHAHIVVKFKQEPPLSALDIFISAELPDADQEPDLYHQVRRFHMHSQNHLARPGSRCNRNGRCMYSYPQPITPHTHLDDLGRVHYRRRKAESCWVTPHIPALLKLLDCHIYVDVCSTAVIFLYLFKYLFKGPDHTRFSLHNIVDPGDEGDIVNEYKDYVSARYLSASEAVYRIFNFETVHKKPSVRCLPVHLERRNLARMRRPTAPGFSTMSDLLWYFQRPAAEPFQQLTYMEFFSCYYFETLPLNSPLDRGQVLITEVETNQGLRQKVVRRRATGDIVTRIQTIPLRYKEQFYLRALLQVRPASSFQDLRTVHGHCYDTYHEAATALGLFQDVSEAEYAISEAIAAYSRPSQLRFLFAYLLLDLPFPAMQLWTRFQRDLCADYGLHHHTDDATNLALEDIAGYLSSQGSSLAQCGLPEPQRHHYGSEVDLELNFFHPHRAVLRARADAARTRMNADQRCIFERIVGHQDRHSPC</sequence>
<organism evidence="4 5">
    <name type="scientific">Aspergillus hiratsukae</name>
    <dbReference type="NCBI Taxonomy" id="1194566"/>
    <lineage>
        <taxon>Eukaryota</taxon>
        <taxon>Fungi</taxon>
        <taxon>Dikarya</taxon>
        <taxon>Ascomycota</taxon>
        <taxon>Pezizomycotina</taxon>
        <taxon>Eurotiomycetes</taxon>
        <taxon>Eurotiomycetidae</taxon>
        <taxon>Eurotiales</taxon>
        <taxon>Aspergillaceae</taxon>
        <taxon>Aspergillus</taxon>
        <taxon>Aspergillus subgen. Fumigati</taxon>
    </lineage>
</organism>
<dbReference type="Gene3D" id="3.20.20.70">
    <property type="entry name" value="Aldolase class I"/>
    <property type="match status" value="1"/>
</dbReference>
<dbReference type="Pfam" id="PF14214">
    <property type="entry name" value="Helitron_like_N"/>
    <property type="match status" value="1"/>
</dbReference>
<feature type="domain" description="Helitron helicase-like" evidence="3">
    <location>
        <begin position="583"/>
        <end position="742"/>
    </location>
</feature>
<dbReference type="InterPro" id="IPR013785">
    <property type="entry name" value="Aldolase_TIM"/>
</dbReference>
<accession>A0A8H6PH95</accession>
<dbReference type="PANTHER" id="PTHR12128:SF66">
    <property type="entry name" value="4-HYDROXY-2-OXOGLUTARATE ALDOLASE, MITOCHONDRIAL"/>
    <property type="match status" value="1"/>
</dbReference>
<dbReference type="PANTHER" id="PTHR12128">
    <property type="entry name" value="DIHYDRODIPICOLINATE SYNTHASE"/>
    <property type="match status" value="1"/>
</dbReference>
<dbReference type="SMART" id="SM01130">
    <property type="entry name" value="DHDPS"/>
    <property type="match status" value="1"/>
</dbReference>
<keyword evidence="1" id="KW-0456">Lyase</keyword>
<evidence type="ECO:0000256" key="1">
    <source>
        <dbReference type="ARBA" id="ARBA00023239"/>
    </source>
</evidence>
<dbReference type="EMBL" id="JACBAD010001672">
    <property type="protein sequence ID" value="KAF7136976.1"/>
    <property type="molecule type" value="Genomic_DNA"/>
</dbReference>
<dbReference type="AlphaFoldDB" id="A0A8H6PH95"/>
<dbReference type="CDD" id="cd00408">
    <property type="entry name" value="DHDPS-like"/>
    <property type="match status" value="1"/>
</dbReference>